<dbReference type="Proteomes" id="UP000015530">
    <property type="component" value="Unassembled WGS sequence"/>
</dbReference>
<name>T0JVB0_COLGC</name>
<evidence type="ECO:0000313" key="1">
    <source>
        <dbReference type="EMBL" id="EQB46937.1"/>
    </source>
</evidence>
<reference evidence="2" key="1">
    <citation type="journal article" date="2013" name="Mol. Plant Microbe Interact.">
        <title>Global aspects of pacC regulation of pathogenicity genes in Colletotrichum gloeosporioides as revealed by transcriptome analysis.</title>
        <authorList>
            <person name="Alkan N."/>
            <person name="Meng X."/>
            <person name="Friedlander G."/>
            <person name="Reuveni E."/>
            <person name="Sukno S."/>
            <person name="Sherman A."/>
            <person name="Thon M."/>
            <person name="Fluhr R."/>
            <person name="Prusky D."/>
        </authorList>
    </citation>
    <scope>NUCLEOTIDE SEQUENCE [LARGE SCALE GENOMIC DNA]</scope>
    <source>
        <strain evidence="2">Cg-14</strain>
    </source>
</reference>
<protein>
    <submittedName>
        <fullName evidence="1">Uncharacterized protein</fullName>
    </submittedName>
</protein>
<gene>
    <name evidence="1" type="ORF">CGLO_13979</name>
</gene>
<organism evidence="1 2">
    <name type="scientific">Colletotrichum gloeosporioides (strain Cg-14)</name>
    <name type="common">Anthracnose fungus</name>
    <name type="synonym">Glomerella cingulata</name>
    <dbReference type="NCBI Taxonomy" id="1237896"/>
    <lineage>
        <taxon>Eukaryota</taxon>
        <taxon>Fungi</taxon>
        <taxon>Dikarya</taxon>
        <taxon>Ascomycota</taxon>
        <taxon>Pezizomycotina</taxon>
        <taxon>Sordariomycetes</taxon>
        <taxon>Hypocreomycetidae</taxon>
        <taxon>Glomerellales</taxon>
        <taxon>Glomerellaceae</taxon>
        <taxon>Colletotrichum</taxon>
        <taxon>Colletotrichum gloeosporioides species complex</taxon>
    </lineage>
</organism>
<accession>T0JVB0</accession>
<dbReference type="AlphaFoldDB" id="T0JVB0"/>
<evidence type="ECO:0000313" key="2">
    <source>
        <dbReference type="Proteomes" id="UP000015530"/>
    </source>
</evidence>
<dbReference type="EMBL" id="AMYD01003194">
    <property type="protein sequence ID" value="EQB46937.1"/>
    <property type="molecule type" value="Genomic_DNA"/>
</dbReference>
<comment type="caution">
    <text evidence="1">The sequence shown here is derived from an EMBL/GenBank/DDBJ whole genome shotgun (WGS) entry which is preliminary data.</text>
</comment>
<sequence length="37" mass="4390">MPLFLKALVLLPNSIILILKLQWCFNRSLHQIDRKTI</sequence>
<dbReference type="HOGENOM" id="CLU_3351034_0_0_1"/>
<proteinExistence type="predicted"/>